<dbReference type="PANTHER" id="PTHR43053:SF4">
    <property type="entry name" value="MYOGENESIS-REGULATING GLYCOSIDASE"/>
    <property type="match status" value="1"/>
</dbReference>
<reference evidence="6 7" key="1">
    <citation type="submission" date="2023-02" db="EMBL/GenBank/DDBJ databases">
        <title>Novel Oscillospiraceae bacterial genomes.</title>
        <authorList>
            <person name="Srinivasan S."/>
            <person name="Austin M.N."/>
            <person name="Fiedler T.L."/>
            <person name="Strenk S.M."/>
            <person name="Agnew K.J."/>
            <person name="Nagana Gowda G.A."/>
            <person name="Raftery D."/>
            <person name="Beamer M.A."/>
            <person name="Achilles S.L."/>
            <person name="Wiesenfeld H.C."/>
            <person name="Fredricks D.N."/>
            <person name="Hillier S.L."/>
        </authorList>
    </citation>
    <scope>NUCLEOTIDE SEQUENCE [LARGE SCALE GENOMIC DNA]</scope>
    <source>
        <strain evidence="6 7">CHIC02 1186E3-8</strain>
    </source>
</reference>
<evidence type="ECO:0000256" key="2">
    <source>
        <dbReference type="ARBA" id="ARBA00022801"/>
    </source>
</evidence>
<accession>A0ABY8C426</accession>
<sequence>MHNIKFLPEELWYPAVSSYGLQMPYTEESDCVLTLENNPTPNQMQPLLLSNKGRLIYAAAGFRIRFHYGEIEVTAGDDADLKFVSGQKDLRGAYLYAVKNFFAAGTITVADYLFEYPIYNTWMYAPFDVTADKVLNYARQIIASGLPEGTIIIDDKWCDTYGSWQFDRKKFPQPELLLQQLHASGFKVMLWLCPYVSFNTAAYADCLQKDLLLRRNSEIYSLQWWNESSACLDLRKRAAIEYLRTKLERLQALGVDGFKFDGGDSMYYAAEHEPDKQSYLWAKFASSYNYNELRAEFNGAGLNLFERLADKRHSFGENGVQSLVPAALALGLGGHPFIAADMIGGGEIKDLQSGIKHDRDLFLAHCQIAILFPNVQFSLLPAEILGTETNRSVLELLEQRRKLWPYLAQLIARARVTKEPVLRLPEYVFPNAGLGKVTNYFMLGDKYLIAPTDKPNQKEIRLTLPPGKWRYAATVYEGGQNIVLPADYRHLCILERLSYQS</sequence>
<dbReference type="Proteomes" id="UP001220478">
    <property type="component" value="Chromosome"/>
</dbReference>
<proteinExistence type="inferred from homology"/>
<dbReference type="InterPro" id="IPR013785">
    <property type="entry name" value="Aldolase_TIM"/>
</dbReference>
<dbReference type="SUPFAM" id="SSF51445">
    <property type="entry name" value="(Trans)glycosidases"/>
    <property type="match status" value="1"/>
</dbReference>
<dbReference type="InterPro" id="IPR000322">
    <property type="entry name" value="Glyco_hydro_31_TIM"/>
</dbReference>
<dbReference type="EMBL" id="CP118868">
    <property type="protein sequence ID" value="WEG35441.1"/>
    <property type="molecule type" value="Genomic_DNA"/>
</dbReference>
<dbReference type="CDD" id="cd06592">
    <property type="entry name" value="GH31_NET37"/>
    <property type="match status" value="1"/>
</dbReference>
<organism evidence="6 7">
    <name type="scientific">Amygdalobacter indicium</name>
    <dbReference type="NCBI Taxonomy" id="3029272"/>
    <lineage>
        <taxon>Bacteria</taxon>
        <taxon>Bacillati</taxon>
        <taxon>Bacillota</taxon>
        <taxon>Clostridia</taxon>
        <taxon>Eubacteriales</taxon>
        <taxon>Oscillospiraceae</taxon>
        <taxon>Amygdalobacter</taxon>
    </lineage>
</organism>
<evidence type="ECO:0000256" key="1">
    <source>
        <dbReference type="ARBA" id="ARBA00007806"/>
    </source>
</evidence>
<keyword evidence="3 4" id="KW-0326">Glycosidase</keyword>
<keyword evidence="2 4" id="KW-0378">Hydrolase</keyword>
<keyword evidence="7" id="KW-1185">Reference proteome</keyword>
<dbReference type="Gene3D" id="2.60.40.1180">
    <property type="entry name" value="Golgi alpha-mannosidase II"/>
    <property type="match status" value="1"/>
</dbReference>
<dbReference type="Gene3D" id="3.20.20.70">
    <property type="entry name" value="Aldolase class I"/>
    <property type="match status" value="1"/>
</dbReference>
<dbReference type="InterPro" id="IPR017853">
    <property type="entry name" value="GH"/>
</dbReference>
<evidence type="ECO:0000256" key="4">
    <source>
        <dbReference type="RuleBase" id="RU361185"/>
    </source>
</evidence>
<comment type="similarity">
    <text evidence="1 4">Belongs to the glycosyl hydrolase 31 family.</text>
</comment>
<evidence type="ECO:0000313" key="6">
    <source>
        <dbReference type="EMBL" id="WEG35441.1"/>
    </source>
</evidence>
<name>A0ABY8C426_9FIRM</name>
<evidence type="ECO:0000313" key="7">
    <source>
        <dbReference type="Proteomes" id="UP001220478"/>
    </source>
</evidence>
<dbReference type="InterPro" id="IPR050985">
    <property type="entry name" value="Alpha-glycosidase_related"/>
</dbReference>
<dbReference type="SUPFAM" id="SSF51011">
    <property type="entry name" value="Glycosyl hydrolase domain"/>
    <property type="match status" value="1"/>
</dbReference>
<dbReference type="PANTHER" id="PTHR43053">
    <property type="entry name" value="GLYCOSIDASE FAMILY 31"/>
    <property type="match status" value="1"/>
</dbReference>
<dbReference type="RefSeq" id="WP_315571539.1">
    <property type="nucleotide sequence ID" value="NZ_CP118868.1"/>
</dbReference>
<gene>
    <name evidence="6" type="ORF">PYS61_05800</name>
</gene>
<dbReference type="InterPro" id="IPR013780">
    <property type="entry name" value="Glyco_hydro_b"/>
</dbReference>
<evidence type="ECO:0000256" key="3">
    <source>
        <dbReference type="ARBA" id="ARBA00023295"/>
    </source>
</evidence>
<feature type="domain" description="Glycoside hydrolase family 31 TIM barrel" evidence="5">
    <location>
        <begin position="124"/>
        <end position="277"/>
    </location>
</feature>
<protein>
    <submittedName>
        <fullName evidence="6">Glycoside hydrolase family 31 protein</fullName>
    </submittedName>
</protein>
<evidence type="ECO:0000259" key="5">
    <source>
        <dbReference type="Pfam" id="PF01055"/>
    </source>
</evidence>
<dbReference type="GO" id="GO:0016787">
    <property type="term" value="F:hydrolase activity"/>
    <property type="evidence" value="ECO:0007669"/>
    <property type="project" value="UniProtKB-KW"/>
</dbReference>
<dbReference type="Pfam" id="PF01055">
    <property type="entry name" value="Glyco_hydro_31_2nd"/>
    <property type="match status" value="1"/>
</dbReference>